<organism evidence="6">
    <name type="scientific">Schistocephalus solidus</name>
    <name type="common">Tapeworm</name>
    <dbReference type="NCBI Taxonomy" id="70667"/>
    <lineage>
        <taxon>Eukaryota</taxon>
        <taxon>Metazoa</taxon>
        <taxon>Spiralia</taxon>
        <taxon>Lophotrochozoa</taxon>
        <taxon>Platyhelminthes</taxon>
        <taxon>Cestoda</taxon>
        <taxon>Eucestoda</taxon>
        <taxon>Diphyllobothriidea</taxon>
        <taxon>Diphyllobothriidae</taxon>
        <taxon>Schistocephalus</taxon>
    </lineage>
</organism>
<feature type="transmembrane region" description="Helical" evidence="5">
    <location>
        <begin position="63"/>
        <end position="85"/>
    </location>
</feature>
<feature type="transmembrane region" description="Helical" evidence="5">
    <location>
        <begin position="182"/>
        <end position="205"/>
    </location>
</feature>
<proteinExistence type="predicted"/>
<evidence type="ECO:0000256" key="1">
    <source>
        <dbReference type="ARBA" id="ARBA00004141"/>
    </source>
</evidence>
<comment type="subcellular location">
    <subcellularLocation>
        <location evidence="1">Membrane</location>
        <topology evidence="1">Multi-pass membrane protein</topology>
    </subcellularLocation>
</comment>
<dbReference type="InterPro" id="IPR050186">
    <property type="entry name" value="TPT_transporter"/>
</dbReference>
<feature type="transmembrane region" description="Helical" evidence="5">
    <location>
        <begin position="217"/>
        <end position="238"/>
    </location>
</feature>
<keyword evidence="3 5" id="KW-1133">Transmembrane helix</keyword>
<sequence length="360" mass="40316">KDRLTVLTSLVVCAVLFPTCHLMNCGGCICERHQIPVVHVICATLLLFIHRALFWTVNVLFDGPMLITLLECIVTSCVCAFRLRASRFSLWECVRKGLRTAMSEHSLSLKLPVFFALMITFNNMCLYYLDLPVYFVARSFSPLFNVILFYRMLKDRRLLLILPGIALIIVGYIITMVEENTINLLIAEGVILGVLSSLFVEFYTLETNKLPDKTPEVYLKQVYVNNVCGVILLLVGAFATSELTELQFLPIAPTLDTLVFWSLLVLGCICAAIVGGVVLEEINSYPSFHRQMLGLVRSVLQTIAAVFIFFVYTTKLWWVGVLLVAIGTALYIVGQRKHEETAAYSSTKAPVSQLPLLVSD</sequence>
<evidence type="ECO:0000256" key="4">
    <source>
        <dbReference type="ARBA" id="ARBA00023136"/>
    </source>
</evidence>
<feature type="transmembrane region" description="Helical" evidence="5">
    <location>
        <begin position="316"/>
        <end position="334"/>
    </location>
</feature>
<gene>
    <name evidence="6" type="primary">FUCT1</name>
    <name evidence="6" type="ORF">TR124894</name>
</gene>
<feature type="transmembrane region" description="Helical" evidence="5">
    <location>
        <begin position="291"/>
        <end position="310"/>
    </location>
</feature>
<feature type="non-terminal residue" evidence="6">
    <location>
        <position position="1"/>
    </location>
</feature>
<dbReference type="EMBL" id="GEEE01001024">
    <property type="protein sequence ID" value="JAP62201.1"/>
    <property type="molecule type" value="Transcribed_RNA"/>
</dbReference>
<feature type="transmembrane region" description="Helical" evidence="5">
    <location>
        <begin position="6"/>
        <end position="25"/>
    </location>
</feature>
<dbReference type="GO" id="GO:0016020">
    <property type="term" value="C:membrane"/>
    <property type="evidence" value="ECO:0007669"/>
    <property type="project" value="UniProtKB-SubCell"/>
</dbReference>
<keyword evidence="2 5" id="KW-0812">Transmembrane</keyword>
<reference evidence="6" key="1">
    <citation type="submission" date="2016-01" db="EMBL/GenBank/DDBJ databases">
        <title>Reference transcriptome for the parasite Schistocephalus solidus: insights into the molecular evolution of parasitism.</title>
        <authorList>
            <person name="Hebert F.O."/>
            <person name="Grambauer S."/>
            <person name="Barber I."/>
            <person name="Landry C.R."/>
            <person name="Aubin-Horth N."/>
        </authorList>
    </citation>
    <scope>NUCLEOTIDE SEQUENCE</scope>
</reference>
<evidence type="ECO:0000256" key="2">
    <source>
        <dbReference type="ARBA" id="ARBA00022692"/>
    </source>
</evidence>
<accession>A0A0V0J996</accession>
<evidence type="ECO:0000313" key="6">
    <source>
        <dbReference type="EMBL" id="JAP62201.1"/>
    </source>
</evidence>
<feature type="transmembrane region" description="Helical" evidence="5">
    <location>
        <begin position="158"/>
        <end position="176"/>
    </location>
</feature>
<feature type="transmembrane region" description="Helical" evidence="5">
    <location>
        <begin position="37"/>
        <end position="57"/>
    </location>
</feature>
<protein>
    <submittedName>
        <fullName evidence="6">GDP-fucose transporter</fullName>
    </submittedName>
</protein>
<feature type="transmembrane region" description="Helical" evidence="5">
    <location>
        <begin position="106"/>
        <end position="129"/>
    </location>
</feature>
<feature type="transmembrane region" description="Helical" evidence="5">
    <location>
        <begin position="135"/>
        <end position="153"/>
    </location>
</feature>
<feature type="transmembrane region" description="Helical" evidence="5">
    <location>
        <begin position="258"/>
        <end position="279"/>
    </location>
</feature>
<evidence type="ECO:0000256" key="5">
    <source>
        <dbReference type="SAM" id="Phobius"/>
    </source>
</evidence>
<dbReference type="PANTHER" id="PTHR11132">
    <property type="entry name" value="SOLUTE CARRIER FAMILY 35"/>
    <property type="match status" value="1"/>
</dbReference>
<name>A0A0V0J996_SCHSO</name>
<dbReference type="AlphaFoldDB" id="A0A0V0J996"/>
<keyword evidence="4 5" id="KW-0472">Membrane</keyword>
<evidence type="ECO:0000256" key="3">
    <source>
        <dbReference type="ARBA" id="ARBA00022989"/>
    </source>
</evidence>